<dbReference type="RefSeq" id="WP_088755599.1">
    <property type="nucleotide sequence ID" value="NZ_JARJFG010000006.1"/>
</dbReference>
<accession>A0A225SSB2</accession>
<keyword evidence="2" id="KW-1185">Reference proteome</keyword>
<proteinExistence type="predicted"/>
<evidence type="ECO:0000313" key="1">
    <source>
        <dbReference type="EMBL" id="OWY33992.1"/>
    </source>
</evidence>
<comment type="caution">
    <text evidence="1">The sequence shown here is derived from an EMBL/GenBank/DDBJ whole genome shotgun (WGS) entry which is preliminary data.</text>
</comment>
<gene>
    <name evidence="1" type="ORF">CEJ45_13420</name>
</gene>
<reference evidence="1 2" key="1">
    <citation type="journal article" date="2010" name="Int. J. Syst. Evol. Microbiol.">
        <title>Reclassification of Herbaspirillum putei as a later heterotypic synonym of Herbaspirillum huttiense, with the description of H. huttiense subsp. huttiense subsp. nov. and H. huttiense subsp. putei subsp. nov., comb. nov., and description of Herbaspirillum aquaticum sp. nov.</title>
        <authorList>
            <person name="Dobritsa A.P."/>
            <person name="Reddy M.C."/>
            <person name="Samadpour M."/>
        </authorList>
    </citation>
    <scope>NUCLEOTIDE SEQUENCE [LARGE SCALE GENOMIC DNA]</scope>
    <source>
        <strain evidence="1 2">IEH 4430</strain>
    </source>
</reference>
<sequence>MDSHALARWAATTSATLVLIKIVERWRALRQIDASVALSSTSKLGNKVYLHNVTDRPIIITHWRIYMASGLRHQRDVKEIDRAESGAHRITIAPLSSHVLFFFDENHFNGSAEFLDGRRLYIEICIAGKWTRTLSLLPCKDPLLDFFSRKLHRGRK</sequence>
<dbReference type="AlphaFoldDB" id="A0A225SSB2"/>
<protein>
    <submittedName>
        <fullName evidence="1">Uncharacterized protein</fullName>
    </submittedName>
</protein>
<name>A0A225SSB2_9BURK</name>
<organism evidence="1 2">
    <name type="scientific">Herbaspirillum aquaticum</name>
    <dbReference type="NCBI Taxonomy" id="568783"/>
    <lineage>
        <taxon>Bacteria</taxon>
        <taxon>Pseudomonadati</taxon>
        <taxon>Pseudomonadota</taxon>
        <taxon>Betaproteobacteria</taxon>
        <taxon>Burkholderiales</taxon>
        <taxon>Oxalobacteraceae</taxon>
        <taxon>Herbaspirillum</taxon>
    </lineage>
</organism>
<dbReference type="Proteomes" id="UP000214747">
    <property type="component" value="Unassembled WGS sequence"/>
</dbReference>
<evidence type="ECO:0000313" key="2">
    <source>
        <dbReference type="Proteomes" id="UP000214747"/>
    </source>
</evidence>
<dbReference type="EMBL" id="NJGV01000011">
    <property type="protein sequence ID" value="OWY33992.1"/>
    <property type="molecule type" value="Genomic_DNA"/>
</dbReference>